<dbReference type="InterPro" id="IPR051917">
    <property type="entry name" value="Transposase-Integrase"/>
</dbReference>
<evidence type="ECO:0000259" key="3">
    <source>
        <dbReference type="Pfam" id="PF13936"/>
    </source>
</evidence>
<protein>
    <submittedName>
        <fullName evidence="4">Helix-turn-helix protein</fullName>
    </submittedName>
</protein>
<evidence type="ECO:0000256" key="2">
    <source>
        <dbReference type="SAM" id="MobiDB-lite"/>
    </source>
</evidence>
<dbReference type="InterPro" id="IPR025246">
    <property type="entry name" value="IS30-like_HTH"/>
</dbReference>
<dbReference type="PANTHER" id="PTHR10948:SF23">
    <property type="entry name" value="TRANSPOSASE INSI FOR INSERTION SEQUENCE ELEMENT IS30A-RELATED"/>
    <property type="match status" value="1"/>
</dbReference>
<dbReference type="NCBIfam" id="NF033563">
    <property type="entry name" value="transpos_IS30"/>
    <property type="match status" value="1"/>
</dbReference>
<organism evidence="4 5">
    <name type="scientific">Kribbella orskensis</name>
    <dbReference type="NCBI Taxonomy" id="2512216"/>
    <lineage>
        <taxon>Bacteria</taxon>
        <taxon>Bacillati</taxon>
        <taxon>Actinomycetota</taxon>
        <taxon>Actinomycetes</taxon>
        <taxon>Propionibacteriales</taxon>
        <taxon>Kribbellaceae</taxon>
        <taxon>Kribbella</taxon>
    </lineage>
</organism>
<dbReference type="EMBL" id="SLWM01000038">
    <property type="protein sequence ID" value="TCO09928.1"/>
    <property type="molecule type" value="Genomic_DNA"/>
</dbReference>
<feature type="compositionally biased region" description="Polar residues" evidence="2">
    <location>
        <begin position="240"/>
        <end position="255"/>
    </location>
</feature>
<evidence type="ECO:0000313" key="4">
    <source>
        <dbReference type="EMBL" id="TCO09928.1"/>
    </source>
</evidence>
<name>A0ABY2B768_9ACTN</name>
<dbReference type="Pfam" id="PF13936">
    <property type="entry name" value="HTH_38"/>
    <property type="match status" value="1"/>
</dbReference>
<feature type="compositionally biased region" description="Basic and acidic residues" evidence="2">
    <location>
        <begin position="229"/>
        <end position="239"/>
    </location>
</feature>
<proteinExistence type="predicted"/>
<evidence type="ECO:0000313" key="5">
    <source>
        <dbReference type="Proteomes" id="UP000295818"/>
    </source>
</evidence>
<dbReference type="InterPro" id="IPR053392">
    <property type="entry name" value="Transposase_IS30-like"/>
</dbReference>
<comment type="caution">
    <text evidence="4">The sequence shown here is derived from an EMBL/GenBank/DDBJ whole genome shotgun (WGS) entry which is preliminary data.</text>
</comment>
<gene>
    <name evidence="4" type="ORF">EV644_1387</name>
</gene>
<feature type="compositionally biased region" description="Low complexity" evidence="2">
    <location>
        <begin position="258"/>
        <end position="280"/>
    </location>
</feature>
<accession>A0ABY2B768</accession>
<feature type="region of interest" description="Disordered" evidence="2">
    <location>
        <begin position="228"/>
        <end position="280"/>
    </location>
</feature>
<evidence type="ECO:0000256" key="1">
    <source>
        <dbReference type="ARBA" id="ARBA00023172"/>
    </source>
</evidence>
<sequence>MPRYAPNKMPASAKRRYFELIRQGHKGAAAARMVGVSTSCGSLWFLDAGGVLIPDPSPISPRFLTQDDRIAIADGLHADQDLKLIAGVIGKSFQTVYREVKRNGKPDGRYQPWWAHNEALRRRQRPKPGKIAARVELAAVVRTKLTGKWSPQQIARYLVRSHPDDPTMQVCAETIYLALFAGALGKKEGRLRTGRCRRKRHRRGVAEPNKIKNMRPIARRPMTVLNRQEPGHWEGDRATRSCTSLSGTRPSSPQFCTRPASGRPGSAGSTSPAPASTTWC</sequence>
<keyword evidence="5" id="KW-1185">Reference proteome</keyword>
<feature type="domain" description="Transposase IS30-like HTH" evidence="3">
    <location>
        <begin position="61"/>
        <end position="103"/>
    </location>
</feature>
<keyword evidence="1" id="KW-0233">DNA recombination</keyword>
<dbReference type="PANTHER" id="PTHR10948">
    <property type="entry name" value="TRANSPOSASE"/>
    <property type="match status" value="1"/>
</dbReference>
<dbReference type="Proteomes" id="UP000295818">
    <property type="component" value="Unassembled WGS sequence"/>
</dbReference>
<reference evidence="4 5" key="1">
    <citation type="journal article" date="2015" name="Stand. Genomic Sci.">
        <title>Genomic Encyclopedia of Bacterial and Archaeal Type Strains, Phase III: the genomes of soil and plant-associated and newly described type strains.</title>
        <authorList>
            <person name="Whitman W.B."/>
            <person name="Woyke T."/>
            <person name="Klenk H.P."/>
            <person name="Zhou Y."/>
            <person name="Lilburn T.G."/>
            <person name="Beck B.J."/>
            <person name="De Vos P."/>
            <person name="Vandamme P."/>
            <person name="Eisen J.A."/>
            <person name="Garrity G."/>
            <person name="Hugenholtz P."/>
            <person name="Kyrpides N.C."/>
        </authorList>
    </citation>
    <scope>NUCLEOTIDE SEQUENCE [LARGE SCALE GENOMIC DNA]</scope>
    <source>
        <strain evidence="4 5">VKM Ac-2538</strain>
    </source>
</reference>